<proteinExistence type="predicted"/>
<dbReference type="Proteomes" id="UP000829354">
    <property type="component" value="Chromosome V"/>
</dbReference>
<evidence type="ECO:0000313" key="2">
    <source>
        <dbReference type="Proteomes" id="UP000829354"/>
    </source>
</evidence>
<dbReference type="EMBL" id="CP092624">
    <property type="protein sequence ID" value="UMM34227.1"/>
    <property type="molecule type" value="Genomic_DNA"/>
</dbReference>
<protein>
    <submittedName>
        <fullName evidence="1">Uncharacterized protein</fullName>
    </submittedName>
</protein>
<gene>
    <name evidence="1" type="ORF">L5515_007395</name>
</gene>
<keyword evidence="2" id="KW-1185">Reference proteome</keyword>
<reference evidence="1 2" key="1">
    <citation type="submission" date="2022-04" db="EMBL/GenBank/DDBJ databases">
        <title>Chromosome-level reference genomes for two strains of Caenorhabditis briggsae: an improved platform for comparative genomics.</title>
        <authorList>
            <person name="Stevens L."/>
            <person name="Andersen E."/>
        </authorList>
    </citation>
    <scope>NUCLEOTIDE SEQUENCE [LARGE SCALE GENOMIC DNA]</scope>
    <source>
        <strain evidence="1">VX34</strain>
        <tissue evidence="1">Whole-organism</tissue>
    </source>
</reference>
<dbReference type="PANTHER" id="PTHR31063">
    <property type="entry name" value="PROTEIN CBG08668"/>
    <property type="match status" value="1"/>
</dbReference>
<sequence>MDSSTSCSLQDDTISNCAETWILDYDPVDHEELQNESMFEKPRGERRWLGKEHHRGKERLHNAVKDRTFIEKTVRATEPLSKNATKKIKASTRDGMEFNVIYSLDKKNRWETTNTVSLLGATPENLNAEVVEKNGLEVAGLMHPEKTTLAVHSRQIDPTKEPGDFDIRIAKSSGKGQHYSNFLPATREFSKKANARTMTIRKEPPSKKEPVAEPTISYNIYKTHPSQGLVGGQMFKSRLVSKSGLNRTNKKLDMNVYDDEEEDFDNDEEDGYVYEEIRPSDAVLDLASLTVGNRAEKQSRKSNRKDSELSYDFVQALEQEIEYSNLLDIYNYLRKEGYMFENADVTFHNQKDNIEQQMKELHEEDKLIIKQLRPKQYLLDASRWCQLDGEVKDGETTTVIVITHLKKNVYNVLVNSTLPCHPSKRGSDYLKRQISSAMTIREAVTRITTELITHRKVIETMKLASEFYETKTVPELIHDSSEWENQLVNMDWPNQHYHATWANSEELSQIGGKLEWDDLCAMVRKEGTSQTVYASEGVCGLCSREKRAHELFLVNDETRMKCTECLPEEFYRELSAKQIPIDLQIQSADELELLPTFIPLTIVNLYIRMVSETIYKDLGATGDFRKCPSCKSTVFLENIPSGNSAAKFQNRSCPCGYSWCRHCEKAPHWPMKCGDYAEWQEKWLLRYAMTVAQGSGKTNLLQITCFCGRKIFNVLLSQEWFQCPGCKVHVDEETMKTFRKNYYFPYSPRFRKLVESDYNILARGFNEAPFVPRVAIYTDITKIPVIRESVLETCKAARDIRYDVHSRNRAVNREHILIRKGVMEKEVVDNLMGTSVYLVENVTAWMYVTKRFDRTIEKNLESVMEHRKSFMHLLNGEDSDAINECVEKLHKCINNVISTVLPRTLNMSSSLEPSSSCSKQEDMVSIYDPSEYDVYDPEELQNESMFEKPRGERRWLGRDHHRGKERLHNAVKDIRFIEKTLTSTEPLSKNAVKKLCGSLNDGLELNVKYSLDKKNRWANADTVSLMRATPEDLKTEVVEKNTMEAYRDDKSTFAVHMKQVDLQKEHGNFEVRSATSSGKGQHYSNFLPGSREFSKKANARIIKNQEPEEKEESSPTVSYNIYRTHPNQEVVGREFFQTKVVSKSGRHRMNKKVDLEDYEDLEGFKDEEEDVPLEEFSRPEQPVLDLVSCIIENRNQKSRKGARKEISYELVDALEPAPGYTDLLNIQEYLRDEGSMFEEIEVTMPNLDCCFDDQIELLRHEKKLIVKDLRPNQYLVDVSEWCKLEGGVKDGETTTVIVITHLKKKTFSILINSTIAMNPANKGSENLIKRLSYVHTIQEAVSRITSDILTNRKIVETMRISSLFYGRKTVSELLQDPEEWDSQLVNMEFPNQHYHATWANSKELSQVGGMMEWSDLCDMVKVERNIKTGYTSDSRCDFCGLRKRSHELFLMRNESSNKCSGCLREEFYRELRARRVPIDLQTDTADELEYYPTFIPLTIVNLYIRITSEIIYKDLGATGDFEKCPSCKSAVFFQETPPGNEKKAQNRSCPCGYSWCKHCERVPHWPLKCGDYSEWEEKWLLRYAMTHAQGTGTETLLQITCSCAKQIYNVLLPVEFTECPGCKTNVNMNTMRTVWKHYYYPYDPMLRKYIQKGYYTVGQEYKKSPYVPRAKTYTDIVKIPGIRASVIEICKAARDIRYDVNLRNRAVNREHILIRKGVMEKEVVENLLGTSVYLVENVTAWMYVSNQYDRSIKNMLDSVMEHRKELVKMLEGEDSDAINESVKKLNRDIQSVVSSVERKIIETSII</sequence>
<dbReference type="PANTHER" id="PTHR31063:SF4">
    <property type="entry name" value="IBR DOMAIN-CONTAINING PROTEIN"/>
    <property type="match status" value="1"/>
</dbReference>
<name>A0AAE9F4L0_CAEBR</name>
<evidence type="ECO:0000313" key="1">
    <source>
        <dbReference type="EMBL" id="UMM34227.1"/>
    </source>
</evidence>
<dbReference type="SUPFAM" id="SSF57850">
    <property type="entry name" value="RING/U-box"/>
    <property type="match status" value="2"/>
</dbReference>
<organism evidence="1 2">
    <name type="scientific">Caenorhabditis briggsae</name>
    <dbReference type="NCBI Taxonomy" id="6238"/>
    <lineage>
        <taxon>Eukaryota</taxon>
        <taxon>Metazoa</taxon>
        <taxon>Ecdysozoa</taxon>
        <taxon>Nematoda</taxon>
        <taxon>Chromadorea</taxon>
        <taxon>Rhabditida</taxon>
        <taxon>Rhabditina</taxon>
        <taxon>Rhabditomorpha</taxon>
        <taxon>Rhabditoidea</taxon>
        <taxon>Rhabditidae</taxon>
        <taxon>Peloderinae</taxon>
        <taxon>Caenorhabditis</taxon>
    </lineage>
</organism>
<accession>A0AAE9F4L0</accession>
<dbReference type="CDD" id="cd20335">
    <property type="entry name" value="BRcat_RBR"/>
    <property type="match status" value="2"/>
</dbReference>